<evidence type="ECO:0000256" key="1">
    <source>
        <dbReference type="SAM" id="MobiDB-lite"/>
    </source>
</evidence>
<dbReference type="OrthoDB" id="2381553at2759"/>
<feature type="region of interest" description="Disordered" evidence="1">
    <location>
        <begin position="179"/>
        <end position="200"/>
    </location>
</feature>
<evidence type="ECO:0000313" key="2">
    <source>
        <dbReference type="EMBL" id="CAI2165931.1"/>
    </source>
</evidence>
<keyword evidence="3" id="KW-1185">Reference proteome</keyword>
<reference evidence="2" key="1">
    <citation type="submission" date="2022-08" db="EMBL/GenBank/DDBJ databases">
        <authorList>
            <person name="Kallberg Y."/>
            <person name="Tangrot J."/>
            <person name="Rosling A."/>
        </authorList>
    </citation>
    <scope>NUCLEOTIDE SEQUENCE</scope>
    <source>
        <strain evidence="2">Wild A</strain>
    </source>
</reference>
<name>A0A9W4WV49_9GLOM</name>
<dbReference type="EMBL" id="CAMKVN010000258">
    <property type="protein sequence ID" value="CAI2165931.1"/>
    <property type="molecule type" value="Genomic_DNA"/>
</dbReference>
<protein>
    <submittedName>
        <fullName evidence="2">8100_t:CDS:1</fullName>
    </submittedName>
</protein>
<organism evidence="2 3">
    <name type="scientific">Funneliformis geosporum</name>
    <dbReference type="NCBI Taxonomy" id="1117311"/>
    <lineage>
        <taxon>Eukaryota</taxon>
        <taxon>Fungi</taxon>
        <taxon>Fungi incertae sedis</taxon>
        <taxon>Mucoromycota</taxon>
        <taxon>Glomeromycotina</taxon>
        <taxon>Glomeromycetes</taxon>
        <taxon>Glomerales</taxon>
        <taxon>Glomeraceae</taxon>
        <taxon>Funneliformis</taxon>
    </lineage>
</organism>
<gene>
    <name evidence="2" type="ORF">FWILDA_LOCUS2317</name>
</gene>
<dbReference type="AlphaFoldDB" id="A0A9W4WV49"/>
<dbReference type="Proteomes" id="UP001153678">
    <property type="component" value="Unassembled WGS sequence"/>
</dbReference>
<comment type="caution">
    <text evidence="2">The sequence shown here is derived from an EMBL/GenBank/DDBJ whole genome shotgun (WGS) entry which is preliminary data.</text>
</comment>
<proteinExistence type="predicted"/>
<accession>A0A9W4WV49</accession>
<sequence>MTFSRLSSTLNATFNRGGLLLSRSFRQDIVRPIIINRALSSSKTSLNAIPTAYESDKDYYALKVTIDDIRAKYGLRGGNRIKDANLEQNSDLDLEVDLTLADVKKLAKIQQLLSKASTDLSSLISSSSENFEGINDDDIVIKANVKRSVWLAEDDDVSGYAENAIKAFKENKVIGNANAYDLDDGKTESNPAGFRQDLYS</sequence>
<evidence type="ECO:0000313" key="3">
    <source>
        <dbReference type="Proteomes" id="UP001153678"/>
    </source>
</evidence>